<keyword evidence="2" id="KW-0812">Transmembrane</keyword>
<evidence type="ECO:0000256" key="1">
    <source>
        <dbReference type="SAM" id="MobiDB-lite"/>
    </source>
</evidence>
<evidence type="ECO:0000313" key="5">
    <source>
        <dbReference type="Proteomes" id="UP000198253"/>
    </source>
</evidence>
<dbReference type="AlphaFoldDB" id="A0A1C4V378"/>
<dbReference type="InParanoid" id="A0A1C4V378"/>
<keyword evidence="5" id="KW-1185">Reference proteome</keyword>
<feature type="transmembrane region" description="Helical" evidence="2">
    <location>
        <begin position="343"/>
        <end position="362"/>
    </location>
</feature>
<evidence type="ECO:0000256" key="2">
    <source>
        <dbReference type="SAM" id="Phobius"/>
    </source>
</evidence>
<protein>
    <recommendedName>
        <fullName evidence="6">DUF916 domain-containing protein</fullName>
    </recommendedName>
</protein>
<dbReference type="RefSeq" id="WP_088980509.1">
    <property type="nucleotide sequence ID" value="NZ_LT607413.1"/>
</dbReference>
<evidence type="ECO:0000313" key="4">
    <source>
        <dbReference type="EMBL" id="SCE78550.1"/>
    </source>
</evidence>
<feature type="region of interest" description="Disordered" evidence="1">
    <location>
        <begin position="370"/>
        <end position="397"/>
    </location>
</feature>
<proteinExistence type="predicted"/>
<keyword evidence="2" id="KW-0472">Membrane</keyword>
<evidence type="ECO:0000256" key="3">
    <source>
        <dbReference type="SAM" id="SignalP"/>
    </source>
</evidence>
<dbReference type="EMBL" id="LT607413">
    <property type="protein sequence ID" value="SCE78550.1"/>
    <property type="molecule type" value="Genomic_DNA"/>
</dbReference>
<feature type="signal peptide" evidence="3">
    <location>
        <begin position="1"/>
        <end position="24"/>
    </location>
</feature>
<feature type="chain" id="PRO_5039317317" description="DUF916 domain-containing protein" evidence="3">
    <location>
        <begin position="25"/>
        <end position="397"/>
    </location>
</feature>
<dbReference type="Proteomes" id="UP000198253">
    <property type="component" value="Chromosome I"/>
</dbReference>
<evidence type="ECO:0008006" key="6">
    <source>
        <dbReference type="Google" id="ProtNLM"/>
    </source>
</evidence>
<organism evidence="4 5">
    <name type="scientific">Micromonospora echinospora</name>
    <name type="common">Micromonospora purpurea</name>
    <dbReference type="NCBI Taxonomy" id="1877"/>
    <lineage>
        <taxon>Bacteria</taxon>
        <taxon>Bacillati</taxon>
        <taxon>Actinomycetota</taxon>
        <taxon>Actinomycetes</taxon>
        <taxon>Micromonosporales</taxon>
        <taxon>Micromonosporaceae</taxon>
        <taxon>Micromonospora</taxon>
    </lineage>
</organism>
<name>A0A1C4V378_MICEC</name>
<keyword evidence="2" id="KW-1133">Transmembrane helix</keyword>
<sequence length="397" mass="40496">MTRCPHPHLTPVVAALAAIVTVLAGGPAAAVAAPSRATALRHAAPVPATPVLRHAAPAPATPVLRLAAPAPSPPAPAGPSGAADGFTWAVQPSNASGPTGRAYFLYDAAPGRRIADRVAITNLSRTPMTFAVYGADAFTTGDGGFALQPASRPATDVGSWVTLAERTYRIPAGKRVIVPFQVTVPANAGPGDHAGGIVVSATGARADAAGRTVTVDRRVAARIYLRVAGAVRPALEVEALRIAYDNPANPFGTGPVVVSYRLRNTGNVRLTGSGQVHVAAPFGWRLAGTEPVAVPELLPGAAFVVTEQINGIVPTGRLSVRVAVDPATVDGPLPTLSRTASTWAMPWFWVAVLLAGAAWLIVTRVRGTRRRTRATDARTAPADAGPAPAAAATTPAG</sequence>
<accession>A0A1C4V378</accession>
<gene>
    <name evidence="4" type="ORF">GA0070618_0914</name>
</gene>
<dbReference type="OrthoDB" id="4336304at2"/>
<keyword evidence="3" id="KW-0732">Signal</keyword>
<feature type="compositionally biased region" description="Low complexity" evidence="1">
    <location>
        <begin position="377"/>
        <end position="397"/>
    </location>
</feature>
<reference evidence="5" key="1">
    <citation type="submission" date="2016-06" db="EMBL/GenBank/DDBJ databases">
        <authorList>
            <person name="Varghese N."/>
            <person name="Submissions Spin"/>
        </authorList>
    </citation>
    <scope>NUCLEOTIDE SEQUENCE [LARGE SCALE GENOMIC DNA]</scope>
    <source>
        <strain evidence="5">DSM 43816</strain>
    </source>
</reference>